<feature type="compositionally biased region" description="Polar residues" evidence="6">
    <location>
        <begin position="560"/>
        <end position="579"/>
    </location>
</feature>
<evidence type="ECO:0000256" key="1">
    <source>
        <dbReference type="ARBA" id="ARBA00023125"/>
    </source>
</evidence>
<feature type="region of interest" description="Disordered" evidence="6">
    <location>
        <begin position="50"/>
        <end position="78"/>
    </location>
</feature>
<keyword evidence="1 4" id="KW-0238">DNA-binding</keyword>
<evidence type="ECO:0000256" key="4">
    <source>
        <dbReference type="PROSITE-ProRule" id="PRU00108"/>
    </source>
</evidence>
<dbReference type="InterPro" id="IPR001356">
    <property type="entry name" value="HD"/>
</dbReference>
<organism evidence="8 9">
    <name type="scientific">Mya arenaria</name>
    <name type="common">Soft-shell clam</name>
    <dbReference type="NCBI Taxonomy" id="6604"/>
    <lineage>
        <taxon>Eukaryota</taxon>
        <taxon>Metazoa</taxon>
        <taxon>Spiralia</taxon>
        <taxon>Lophotrochozoa</taxon>
        <taxon>Mollusca</taxon>
        <taxon>Bivalvia</taxon>
        <taxon>Autobranchia</taxon>
        <taxon>Heteroconchia</taxon>
        <taxon>Euheterodonta</taxon>
        <taxon>Imparidentia</taxon>
        <taxon>Neoheterodontei</taxon>
        <taxon>Myida</taxon>
        <taxon>Myoidea</taxon>
        <taxon>Myidae</taxon>
        <taxon>Mya</taxon>
    </lineage>
</organism>
<dbReference type="PANTHER" id="PTHR45664:SF2">
    <property type="entry name" value="HOMEOTIC PROTEIN PROBOSCIPEDIA"/>
    <property type="match status" value="1"/>
</dbReference>
<dbReference type="PROSITE" id="PS50071">
    <property type="entry name" value="HOMEOBOX_2"/>
    <property type="match status" value="1"/>
</dbReference>
<dbReference type="SMART" id="SM00389">
    <property type="entry name" value="HOX"/>
    <property type="match status" value="1"/>
</dbReference>
<dbReference type="CDD" id="cd00086">
    <property type="entry name" value="homeodomain"/>
    <property type="match status" value="1"/>
</dbReference>
<accession>A0ABY7E4L3</accession>
<comment type="subcellular location">
    <subcellularLocation>
        <location evidence="4 5">Nucleus</location>
    </subcellularLocation>
</comment>
<dbReference type="Pfam" id="PF00046">
    <property type="entry name" value="Homeodomain"/>
    <property type="match status" value="1"/>
</dbReference>
<evidence type="ECO:0000256" key="6">
    <source>
        <dbReference type="SAM" id="MobiDB-lite"/>
    </source>
</evidence>
<name>A0ABY7E4L3_MYAAR</name>
<proteinExistence type="predicted"/>
<evidence type="ECO:0000313" key="9">
    <source>
        <dbReference type="Proteomes" id="UP001164746"/>
    </source>
</evidence>
<feature type="region of interest" description="Disordered" evidence="6">
    <location>
        <begin position="125"/>
        <end position="167"/>
    </location>
</feature>
<feature type="compositionally biased region" description="Polar residues" evidence="6">
    <location>
        <begin position="133"/>
        <end position="143"/>
    </location>
</feature>
<feature type="DNA-binding region" description="Homeobox" evidence="4">
    <location>
        <begin position="76"/>
        <end position="135"/>
    </location>
</feature>
<dbReference type="SUPFAM" id="SSF46689">
    <property type="entry name" value="Homeodomain-like"/>
    <property type="match status" value="1"/>
</dbReference>
<dbReference type="Proteomes" id="UP001164746">
    <property type="component" value="Chromosome 5"/>
</dbReference>
<keyword evidence="3 4" id="KW-0539">Nucleus</keyword>
<evidence type="ECO:0000256" key="3">
    <source>
        <dbReference type="ARBA" id="ARBA00023242"/>
    </source>
</evidence>
<feature type="compositionally biased region" description="Low complexity" evidence="6">
    <location>
        <begin position="56"/>
        <end position="67"/>
    </location>
</feature>
<evidence type="ECO:0000259" key="7">
    <source>
        <dbReference type="PROSITE" id="PS50071"/>
    </source>
</evidence>
<reference evidence="8" key="1">
    <citation type="submission" date="2022-11" db="EMBL/GenBank/DDBJ databases">
        <title>Centuries of genome instability and evolution in soft-shell clam transmissible cancer (bioRxiv).</title>
        <authorList>
            <person name="Hart S.F.M."/>
            <person name="Yonemitsu M.A."/>
            <person name="Giersch R.M."/>
            <person name="Beal B.F."/>
            <person name="Arriagada G."/>
            <person name="Davis B.W."/>
            <person name="Ostrander E.A."/>
            <person name="Goff S.P."/>
            <person name="Metzger M.J."/>
        </authorList>
    </citation>
    <scope>NUCLEOTIDE SEQUENCE</scope>
    <source>
        <strain evidence="8">MELC-2E11</strain>
        <tissue evidence="8">Siphon/mantle</tissue>
    </source>
</reference>
<evidence type="ECO:0000256" key="5">
    <source>
        <dbReference type="RuleBase" id="RU000682"/>
    </source>
</evidence>
<dbReference type="Gene3D" id="1.10.10.60">
    <property type="entry name" value="Homeodomain-like"/>
    <property type="match status" value="1"/>
</dbReference>
<feature type="region of interest" description="Disordered" evidence="6">
    <location>
        <begin position="560"/>
        <end position="582"/>
    </location>
</feature>
<feature type="compositionally biased region" description="Polar residues" evidence="6">
    <location>
        <begin position="246"/>
        <end position="270"/>
    </location>
</feature>
<dbReference type="InterPro" id="IPR009057">
    <property type="entry name" value="Homeodomain-like_sf"/>
</dbReference>
<keyword evidence="2 4" id="KW-0371">Homeobox</keyword>
<feature type="region of interest" description="Disordered" evidence="6">
    <location>
        <begin position="205"/>
        <end position="278"/>
    </location>
</feature>
<sequence>MVRQLYRRSVPSQTGYHCRSVLALPNIRTKLQSSSLNYDKPSLSFSHRCVKQTLPGNPNGSSNNVTSGGSGSGGGSRRLRTAYTNTQLLELEKEFHFNKYLCRPRRIEIAASLELTERQVKVQRQKTEARLGSGSSFPDSPNSFEEDQLDLAAGPPSVNDSGDVGMDNSDDSIRCRGNLMEIGMTGDHLSLKSELLDDMERENFGNADNSRKISDGSVEGNSFSPSSSISGHKNSVQGSPHLRSPVTGTPESGTQLSPGNRGLDNNTSVYTDMDGSPSDNEVLTANVEPTIAQTSNLTFNPNQVSDDGQTIFTSGGHQLPQSQPSSIAKTNSMIMGMKSSVSPHRVSVNSSDNFYQNPANVADFPGGAGGRFSRGSGMSESYGVLNNYPPVFPEDQRTVRTSKSNLQTNFALPHMPLQKPNQSPYVEKFNSMETQHKGYAYAMNERGSGMNSGYKTVNMNANQFNYGGANFDMNSNAYSSHTRGYSNYNNGVQGDNINLQGPISSDGFEGENPQLKQVSFTPGQLNVYQNGFYYGSNYGSGFPTGVNRTMSSGLFSQQNYLNTSPSSQGSNMADSNGSFEQLGPVDGPLNAPSSEFSSLFGDYYGFTAQHGFQT</sequence>
<protein>
    <submittedName>
        <fullName evidence="8">HXA2-like protein</fullName>
    </submittedName>
</protein>
<keyword evidence="9" id="KW-1185">Reference proteome</keyword>
<evidence type="ECO:0000313" key="8">
    <source>
        <dbReference type="EMBL" id="WAR04955.1"/>
    </source>
</evidence>
<feature type="domain" description="Homeobox" evidence="7">
    <location>
        <begin position="74"/>
        <end position="134"/>
    </location>
</feature>
<gene>
    <name evidence="8" type="ORF">MAR_020324</name>
</gene>
<dbReference type="PANTHER" id="PTHR45664">
    <property type="entry name" value="PROTEIN ZERKNUELLT 1-RELATED"/>
    <property type="match status" value="1"/>
</dbReference>
<dbReference type="EMBL" id="CP111016">
    <property type="protein sequence ID" value="WAR04955.1"/>
    <property type="molecule type" value="Genomic_DNA"/>
</dbReference>
<evidence type="ECO:0000256" key="2">
    <source>
        <dbReference type="ARBA" id="ARBA00023155"/>
    </source>
</evidence>